<name>A0ABZ1WLM4_9ACTN</name>
<feature type="compositionally biased region" description="Polar residues" evidence="1">
    <location>
        <begin position="1"/>
        <end position="10"/>
    </location>
</feature>
<feature type="region of interest" description="Disordered" evidence="1">
    <location>
        <begin position="1"/>
        <end position="36"/>
    </location>
</feature>
<feature type="region of interest" description="Disordered" evidence="1">
    <location>
        <begin position="458"/>
        <end position="479"/>
    </location>
</feature>
<keyword evidence="2" id="KW-0614">Plasmid</keyword>
<gene>
    <name evidence="2" type="ORF">OG469_41045</name>
</gene>
<accession>A0ABZ1WLM4</accession>
<dbReference type="RefSeq" id="WP_329501526.1">
    <property type="nucleotide sequence ID" value="NZ_CP108461.1"/>
</dbReference>
<sequence>MNGDQQQKQDQPAVESGAAGPGGTSWARSSDYPNGSTSRMRADVLAALGVLKVATADQLQRITRPGLKSNKALRAALLDLGLHGLTLSEGRTTTRDKLWRLTPAGLDAAAEVLPAGRDLGGTARGAGRTGAPHSVMVNETIAAILAGGTAPDAGPGTGTITDWSTETVHEIGPRLRAITDAVLRAPQAGVPVLLVEVDRGTMTPEAVAAKFERYQLFFRREAKRAGETVPYWHLLYGTPPRSHWDEHDPYPPVALVLGGNLGRTALTNRLQRIEELTRPWWKPRWMRGHGDDYYADYSDRIPILITTLEHLRTFGLAGPAWHRCGRDGRQTLAAALADPDGYSAYQERSWREHEERRARDQERDQERHRCPTCNRRPDEYDDPDDASPNGTDDCEPCRQTAHDEYEATQKAERAQELRDAEARDRCVTCTTGLIENNLIDHDPEAIECWTCYQNRSFRGEPPLRRPAEQPKKKRWFKTE</sequence>
<dbReference type="Proteomes" id="UP001432014">
    <property type="component" value="Plasmid unnamed1"/>
</dbReference>
<evidence type="ECO:0000256" key="1">
    <source>
        <dbReference type="SAM" id="MobiDB-lite"/>
    </source>
</evidence>
<evidence type="ECO:0000313" key="2">
    <source>
        <dbReference type="EMBL" id="WUS61870.1"/>
    </source>
</evidence>
<evidence type="ECO:0000313" key="3">
    <source>
        <dbReference type="Proteomes" id="UP001432014"/>
    </source>
</evidence>
<feature type="region of interest" description="Disordered" evidence="1">
    <location>
        <begin position="344"/>
        <end position="397"/>
    </location>
</feature>
<dbReference type="InterPro" id="IPR025855">
    <property type="entry name" value="Replic_Relax"/>
</dbReference>
<protein>
    <submittedName>
        <fullName evidence="2">Replication-relaxation family protein</fullName>
    </submittedName>
</protein>
<dbReference type="Pfam" id="PF13814">
    <property type="entry name" value="Replic_Relax"/>
    <property type="match status" value="1"/>
</dbReference>
<organism evidence="2 3">
    <name type="scientific">Kitasatospora herbaricolor</name>
    <dbReference type="NCBI Taxonomy" id="68217"/>
    <lineage>
        <taxon>Bacteria</taxon>
        <taxon>Bacillati</taxon>
        <taxon>Actinomycetota</taxon>
        <taxon>Actinomycetes</taxon>
        <taxon>Kitasatosporales</taxon>
        <taxon>Streptomycetaceae</taxon>
        <taxon>Kitasatospora</taxon>
    </lineage>
</organism>
<reference evidence="2 3" key="1">
    <citation type="submission" date="2022-10" db="EMBL/GenBank/DDBJ databases">
        <title>The complete genomes of actinobacterial strains from the NBC collection.</title>
        <authorList>
            <person name="Joergensen T.S."/>
            <person name="Alvarez Arevalo M."/>
            <person name="Sterndorff E.B."/>
            <person name="Faurdal D."/>
            <person name="Vuksanovic O."/>
            <person name="Mourched A.-S."/>
            <person name="Charusanti P."/>
            <person name="Shaw S."/>
            <person name="Blin K."/>
            <person name="Weber T."/>
        </authorList>
    </citation>
    <scope>NUCLEOTIDE SEQUENCE [LARGE SCALE GENOMIC DNA]</scope>
    <source>
        <strain evidence="2 3">NBC_01247</strain>
        <plasmid evidence="2 3">unnamed1</plasmid>
    </source>
</reference>
<feature type="compositionally biased region" description="Basic and acidic residues" evidence="1">
    <location>
        <begin position="348"/>
        <end position="369"/>
    </location>
</feature>
<feature type="compositionally biased region" description="Polar residues" evidence="1">
    <location>
        <begin position="26"/>
        <end position="36"/>
    </location>
</feature>
<proteinExistence type="predicted"/>
<dbReference type="EMBL" id="CP108483">
    <property type="protein sequence ID" value="WUS61870.1"/>
    <property type="molecule type" value="Genomic_DNA"/>
</dbReference>
<geneLocation type="plasmid" evidence="2 3">
    <name>unnamed1</name>
</geneLocation>
<keyword evidence="3" id="KW-1185">Reference proteome</keyword>